<dbReference type="EMBL" id="FWFN01000001">
    <property type="protein sequence ID" value="SLN14457.1"/>
    <property type="molecule type" value="Genomic_DNA"/>
</dbReference>
<dbReference type="Proteomes" id="UP000193963">
    <property type="component" value="Unassembled WGS sequence"/>
</dbReference>
<protein>
    <submittedName>
        <fullName evidence="1">Toxic anion resistance protein (TelA)</fullName>
    </submittedName>
</protein>
<dbReference type="RefSeq" id="WP_085886269.1">
    <property type="nucleotide sequence ID" value="NZ_FWFN01000001.1"/>
</dbReference>
<evidence type="ECO:0000313" key="1">
    <source>
        <dbReference type="EMBL" id="SLN14457.1"/>
    </source>
</evidence>
<dbReference type="Pfam" id="PF05816">
    <property type="entry name" value="TelA"/>
    <property type="match status" value="1"/>
</dbReference>
<gene>
    <name evidence="1" type="ORF">PSM7751_00354</name>
</gene>
<accession>A0A1X6Y992</accession>
<evidence type="ECO:0000313" key="2">
    <source>
        <dbReference type="Proteomes" id="UP000193963"/>
    </source>
</evidence>
<reference evidence="1 2" key="1">
    <citation type="submission" date="2017-03" db="EMBL/GenBank/DDBJ databases">
        <authorList>
            <person name="Afonso C.L."/>
            <person name="Miller P.J."/>
            <person name="Scott M.A."/>
            <person name="Spackman E."/>
            <person name="Goraichik I."/>
            <person name="Dimitrov K.M."/>
            <person name="Suarez D.L."/>
            <person name="Swayne D.E."/>
        </authorList>
    </citation>
    <scope>NUCLEOTIDE SEQUENCE [LARGE SCALE GENOMIC DNA]</scope>
    <source>
        <strain evidence="1 2">CECT 7751</strain>
    </source>
</reference>
<keyword evidence="2" id="KW-1185">Reference proteome</keyword>
<sequence>MLEALRQAASATRSEVDAVSALELPEPSPAHSALSLEAVSDAFADQIRARMADLDMADAEALRGFGRAGDDGLGRISREMLLALDAGENTHIAGDLTALARALAATQSGAASAPDTASARLTLWQRLRRRPAPRAGRQAAEAWRQVGRLAEDLLRRHRDLMARLRRLDMLYEQGLDHYDALALDLAAGKECLRLARLELAMPRQPDPATLAVPPPCCDVLERRLEEMAATRHRVAQALPLVRLAQEEDKRLLGHLSDLLSRALPDCARAAETTQPGPQEIARHDHCLTALLQGQALAEQGQARQEMAREALHQMAQALADLSAGGHPPKP</sequence>
<dbReference type="InterPro" id="IPR008863">
    <property type="entry name" value="Toxic_anion-R_TelA"/>
</dbReference>
<organism evidence="1 2">
    <name type="scientific">Pseudooceanicola marinus</name>
    <dbReference type="NCBI Taxonomy" id="396013"/>
    <lineage>
        <taxon>Bacteria</taxon>
        <taxon>Pseudomonadati</taxon>
        <taxon>Pseudomonadota</taxon>
        <taxon>Alphaproteobacteria</taxon>
        <taxon>Rhodobacterales</taxon>
        <taxon>Paracoccaceae</taxon>
        <taxon>Pseudooceanicola</taxon>
    </lineage>
</organism>
<proteinExistence type="predicted"/>
<dbReference type="AlphaFoldDB" id="A0A1X6Y992"/>
<name>A0A1X6Y992_9RHOB</name>